<accession>A0A3N0EDX4</accession>
<dbReference type="AlphaFoldDB" id="A0A3N0EDX4"/>
<organism evidence="6 7">
    <name type="scientific">Halostreptopolyspora alba</name>
    <dbReference type="NCBI Taxonomy" id="2487137"/>
    <lineage>
        <taxon>Bacteria</taxon>
        <taxon>Bacillati</taxon>
        <taxon>Actinomycetota</taxon>
        <taxon>Actinomycetes</taxon>
        <taxon>Streptosporangiales</taxon>
        <taxon>Nocardiopsidaceae</taxon>
        <taxon>Halostreptopolyspora</taxon>
    </lineage>
</organism>
<dbReference type="PANTHER" id="PTHR30055">
    <property type="entry name" value="HTH-TYPE TRANSCRIPTIONAL REGULATOR RUTR"/>
    <property type="match status" value="1"/>
</dbReference>
<gene>
    <name evidence="6" type="ORF">EFW17_05850</name>
</gene>
<feature type="domain" description="HTH tetR-type" evidence="5">
    <location>
        <begin position="20"/>
        <end position="80"/>
    </location>
</feature>
<dbReference type="SUPFAM" id="SSF46689">
    <property type="entry name" value="Homeodomain-like"/>
    <property type="match status" value="1"/>
</dbReference>
<keyword evidence="7" id="KW-1185">Reference proteome</keyword>
<dbReference type="PRINTS" id="PR00455">
    <property type="entry name" value="HTHTETR"/>
</dbReference>
<proteinExistence type="predicted"/>
<dbReference type="RefSeq" id="WP_123200252.1">
    <property type="nucleotide sequence ID" value="NZ_RJMB01000004.1"/>
</dbReference>
<reference evidence="6 7" key="1">
    <citation type="submission" date="2018-11" db="EMBL/GenBank/DDBJ databases">
        <title>The genome draft of YIM 96095.</title>
        <authorList>
            <person name="Tang S.-K."/>
            <person name="Chunyu W.-X."/>
            <person name="Feng Y.-Z."/>
        </authorList>
    </citation>
    <scope>NUCLEOTIDE SEQUENCE [LARGE SCALE GENOMIC DNA]</scope>
    <source>
        <strain evidence="6 7">YIM 96095</strain>
    </source>
</reference>
<name>A0A3N0EDX4_9ACTN</name>
<dbReference type="Pfam" id="PF00440">
    <property type="entry name" value="TetR_N"/>
    <property type="match status" value="1"/>
</dbReference>
<evidence type="ECO:0000256" key="3">
    <source>
        <dbReference type="ARBA" id="ARBA00023163"/>
    </source>
</evidence>
<dbReference type="GO" id="GO:0000976">
    <property type="term" value="F:transcription cis-regulatory region binding"/>
    <property type="evidence" value="ECO:0007669"/>
    <property type="project" value="TreeGrafter"/>
</dbReference>
<sequence length="208" mass="23229">MPRKVAHQSGNNAWQWSRTAETRRVMLQAAREVFTERGFSESSIADVVQRANSSVGSIYHHFGGKTELFLALWEDHQNSYEEHATAAVAQARANGEEDPLELFIAGARAFCQDAWERRDLQRLFLEGDAPPGFHVMRRARARGWVRQNAVLFGAGTDPPERLQVSVMTAIIGEAAREITACEDESEVAAITDSVATMLRRLDPFNEDA</sequence>
<evidence type="ECO:0000313" key="7">
    <source>
        <dbReference type="Proteomes" id="UP000269198"/>
    </source>
</evidence>
<dbReference type="InterPro" id="IPR009057">
    <property type="entry name" value="Homeodomain-like_sf"/>
</dbReference>
<dbReference type="Gene3D" id="1.10.357.10">
    <property type="entry name" value="Tetracycline Repressor, domain 2"/>
    <property type="match status" value="1"/>
</dbReference>
<keyword evidence="2 4" id="KW-0238">DNA-binding</keyword>
<protein>
    <submittedName>
        <fullName evidence="6">TetR/AcrR family transcriptional regulator</fullName>
    </submittedName>
</protein>
<keyword evidence="1" id="KW-0805">Transcription regulation</keyword>
<dbReference type="PROSITE" id="PS50977">
    <property type="entry name" value="HTH_TETR_2"/>
    <property type="match status" value="1"/>
</dbReference>
<evidence type="ECO:0000256" key="2">
    <source>
        <dbReference type="ARBA" id="ARBA00023125"/>
    </source>
</evidence>
<dbReference type="EMBL" id="RJMB01000004">
    <property type="protein sequence ID" value="RNL86058.1"/>
    <property type="molecule type" value="Genomic_DNA"/>
</dbReference>
<evidence type="ECO:0000256" key="4">
    <source>
        <dbReference type="PROSITE-ProRule" id="PRU00335"/>
    </source>
</evidence>
<keyword evidence="3" id="KW-0804">Transcription</keyword>
<dbReference type="InterPro" id="IPR001647">
    <property type="entry name" value="HTH_TetR"/>
</dbReference>
<dbReference type="InterPro" id="IPR023772">
    <property type="entry name" value="DNA-bd_HTH_TetR-type_CS"/>
</dbReference>
<evidence type="ECO:0000259" key="5">
    <source>
        <dbReference type="PROSITE" id="PS50977"/>
    </source>
</evidence>
<dbReference type="OrthoDB" id="3213419at2"/>
<dbReference type="Proteomes" id="UP000269198">
    <property type="component" value="Unassembled WGS sequence"/>
</dbReference>
<dbReference type="InterPro" id="IPR050109">
    <property type="entry name" value="HTH-type_TetR-like_transc_reg"/>
</dbReference>
<evidence type="ECO:0000313" key="6">
    <source>
        <dbReference type="EMBL" id="RNL86058.1"/>
    </source>
</evidence>
<evidence type="ECO:0000256" key="1">
    <source>
        <dbReference type="ARBA" id="ARBA00023015"/>
    </source>
</evidence>
<comment type="caution">
    <text evidence="6">The sequence shown here is derived from an EMBL/GenBank/DDBJ whole genome shotgun (WGS) entry which is preliminary data.</text>
</comment>
<feature type="DNA-binding region" description="H-T-H motif" evidence="4">
    <location>
        <begin position="43"/>
        <end position="62"/>
    </location>
</feature>
<dbReference type="GO" id="GO:0003700">
    <property type="term" value="F:DNA-binding transcription factor activity"/>
    <property type="evidence" value="ECO:0007669"/>
    <property type="project" value="TreeGrafter"/>
</dbReference>
<dbReference type="PANTHER" id="PTHR30055:SF234">
    <property type="entry name" value="HTH-TYPE TRANSCRIPTIONAL REGULATOR BETI"/>
    <property type="match status" value="1"/>
</dbReference>
<dbReference type="PROSITE" id="PS01081">
    <property type="entry name" value="HTH_TETR_1"/>
    <property type="match status" value="1"/>
</dbReference>